<evidence type="ECO:0000256" key="8">
    <source>
        <dbReference type="ARBA" id="ARBA00022848"/>
    </source>
</evidence>
<evidence type="ECO:0000256" key="9">
    <source>
        <dbReference type="ARBA" id="ARBA00023002"/>
    </source>
</evidence>
<evidence type="ECO:0000256" key="7">
    <source>
        <dbReference type="ARBA" id="ARBA00022824"/>
    </source>
</evidence>
<comment type="similarity">
    <text evidence="4">Belongs to the cytochrome P450 family.</text>
</comment>
<keyword evidence="5" id="KW-0349">Heme</keyword>
<keyword evidence="11" id="KW-0503">Monooxygenase</keyword>
<dbReference type="InterPro" id="IPR002401">
    <property type="entry name" value="Cyt_P450_E_grp-I"/>
</dbReference>
<keyword evidence="8" id="KW-0492">Microsome</keyword>
<keyword evidence="14" id="KW-1185">Reference proteome</keyword>
<evidence type="ECO:0000256" key="4">
    <source>
        <dbReference type="ARBA" id="ARBA00010617"/>
    </source>
</evidence>
<evidence type="ECO:0000256" key="6">
    <source>
        <dbReference type="ARBA" id="ARBA00022723"/>
    </source>
</evidence>
<dbReference type="InterPro" id="IPR050182">
    <property type="entry name" value="Cytochrome_P450_fam2"/>
</dbReference>
<keyword evidence="10" id="KW-0408">Iron</keyword>
<dbReference type="PRINTS" id="PR00463">
    <property type="entry name" value="EP450I"/>
</dbReference>
<sequence>MFLERGFISHCFPGCTTQIQLVFNHATPPCFSSLKMSKKYGNVFMIHLARKRIAILIGYDVVKEALVDHSDTFSDRGNSDMFEYFFKDYGILESNGERWKTMRRFSVMTLRNFGMGKRGIEERIQDEARCFSEAFRKKRGAHFDPITLLRQAVSNVIVSVVFGERYDYEDKDFQRLISYLRDVTTVLNTYLGQLVNFYPSVMRWIPGPHQKIYTLFYNIIDFMIDQIKSHRESLDENCPRDFIDCFLIKMAEEKNNPKTEFHNENLLGCVTDLFLAGTETSSLTLRYAFLILLKHPEIQGTITRQHFSWTYSRIQNYRIPK</sequence>
<accession>A0A8C5MY46</accession>
<reference evidence="13" key="2">
    <citation type="submission" date="2025-09" db="UniProtKB">
        <authorList>
            <consortium name="Ensembl"/>
        </authorList>
    </citation>
    <scope>IDENTIFICATION</scope>
</reference>
<dbReference type="InterPro" id="IPR001128">
    <property type="entry name" value="Cyt_P450"/>
</dbReference>
<dbReference type="SUPFAM" id="SSF48264">
    <property type="entry name" value="Cytochrome P450"/>
    <property type="match status" value="1"/>
</dbReference>
<dbReference type="GO" id="GO:0005789">
    <property type="term" value="C:endoplasmic reticulum membrane"/>
    <property type="evidence" value="ECO:0007669"/>
    <property type="project" value="UniProtKB-SubCell"/>
</dbReference>
<keyword evidence="7" id="KW-0256">Endoplasmic reticulum</keyword>
<dbReference type="GO" id="GO:0008392">
    <property type="term" value="F:arachidonate epoxygenase activity"/>
    <property type="evidence" value="ECO:0007669"/>
    <property type="project" value="TreeGrafter"/>
</dbReference>
<name>A0A8C5MY46_9ANUR</name>
<comment type="cofactor">
    <cofactor evidence="1">
        <name>heme</name>
        <dbReference type="ChEBI" id="CHEBI:30413"/>
    </cofactor>
</comment>
<organism evidence="13 14">
    <name type="scientific">Leptobrachium leishanense</name>
    <name type="common">Leishan spiny toad</name>
    <dbReference type="NCBI Taxonomy" id="445787"/>
    <lineage>
        <taxon>Eukaryota</taxon>
        <taxon>Metazoa</taxon>
        <taxon>Chordata</taxon>
        <taxon>Craniata</taxon>
        <taxon>Vertebrata</taxon>
        <taxon>Euteleostomi</taxon>
        <taxon>Amphibia</taxon>
        <taxon>Batrachia</taxon>
        <taxon>Anura</taxon>
        <taxon>Pelobatoidea</taxon>
        <taxon>Megophryidae</taxon>
        <taxon>Leptobrachium</taxon>
    </lineage>
</organism>
<dbReference type="GO" id="GO:0019373">
    <property type="term" value="P:epoxygenase P450 pathway"/>
    <property type="evidence" value="ECO:0007669"/>
    <property type="project" value="TreeGrafter"/>
</dbReference>
<dbReference type="Proteomes" id="UP000694569">
    <property type="component" value="Unplaced"/>
</dbReference>
<evidence type="ECO:0000313" key="14">
    <source>
        <dbReference type="Proteomes" id="UP000694569"/>
    </source>
</evidence>
<reference evidence="13" key="1">
    <citation type="submission" date="2025-08" db="UniProtKB">
        <authorList>
            <consortium name="Ensembl"/>
        </authorList>
    </citation>
    <scope>IDENTIFICATION</scope>
</reference>
<keyword evidence="9" id="KW-0560">Oxidoreductase</keyword>
<keyword evidence="6" id="KW-0479">Metal-binding</keyword>
<evidence type="ECO:0000256" key="1">
    <source>
        <dbReference type="ARBA" id="ARBA00001971"/>
    </source>
</evidence>
<evidence type="ECO:0000256" key="5">
    <source>
        <dbReference type="ARBA" id="ARBA00022617"/>
    </source>
</evidence>
<evidence type="ECO:0000256" key="2">
    <source>
        <dbReference type="ARBA" id="ARBA00004174"/>
    </source>
</evidence>
<comment type="subcellular location">
    <subcellularLocation>
        <location evidence="3">Endoplasmic reticulum membrane</location>
        <topology evidence="3">Peripheral membrane protein</topology>
    </subcellularLocation>
    <subcellularLocation>
        <location evidence="2">Microsome membrane</location>
        <topology evidence="2">Peripheral membrane protein</topology>
    </subcellularLocation>
</comment>
<dbReference type="Gene3D" id="1.10.630.10">
    <property type="entry name" value="Cytochrome P450"/>
    <property type="match status" value="1"/>
</dbReference>
<protein>
    <recommendedName>
        <fullName evidence="15">Cytochrome P450</fullName>
    </recommendedName>
</protein>
<dbReference type="Ensembl" id="ENSLLET00000020724.1">
    <property type="protein sequence ID" value="ENSLLEP00000019936.1"/>
    <property type="gene ID" value="ENSLLEG00000012655.1"/>
</dbReference>
<dbReference type="GeneTree" id="ENSGT00940000155736"/>
<evidence type="ECO:0000313" key="13">
    <source>
        <dbReference type="Ensembl" id="ENSLLEP00000019936.1"/>
    </source>
</evidence>
<evidence type="ECO:0000256" key="10">
    <source>
        <dbReference type="ARBA" id="ARBA00023004"/>
    </source>
</evidence>
<dbReference type="PANTHER" id="PTHR24300:SF394">
    <property type="entry name" value="CYTOCHROME P450 2H2"/>
    <property type="match status" value="1"/>
</dbReference>
<keyword evidence="12" id="KW-0472">Membrane</keyword>
<dbReference type="InterPro" id="IPR036396">
    <property type="entry name" value="Cyt_P450_sf"/>
</dbReference>
<dbReference type="GO" id="GO:0005506">
    <property type="term" value="F:iron ion binding"/>
    <property type="evidence" value="ECO:0007669"/>
    <property type="project" value="InterPro"/>
</dbReference>
<dbReference type="PANTHER" id="PTHR24300">
    <property type="entry name" value="CYTOCHROME P450 508A4-RELATED"/>
    <property type="match status" value="1"/>
</dbReference>
<evidence type="ECO:0008006" key="15">
    <source>
        <dbReference type="Google" id="ProtNLM"/>
    </source>
</evidence>
<evidence type="ECO:0000256" key="3">
    <source>
        <dbReference type="ARBA" id="ARBA00004406"/>
    </source>
</evidence>
<dbReference type="GO" id="GO:0020037">
    <property type="term" value="F:heme binding"/>
    <property type="evidence" value="ECO:0007669"/>
    <property type="project" value="InterPro"/>
</dbReference>
<evidence type="ECO:0000256" key="11">
    <source>
        <dbReference type="ARBA" id="ARBA00023033"/>
    </source>
</evidence>
<dbReference type="GO" id="GO:0006805">
    <property type="term" value="P:xenobiotic metabolic process"/>
    <property type="evidence" value="ECO:0007669"/>
    <property type="project" value="TreeGrafter"/>
</dbReference>
<proteinExistence type="inferred from homology"/>
<evidence type="ECO:0000256" key="12">
    <source>
        <dbReference type="ARBA" id="ARBA00023136"/>
    </source>
</evidence>
<dbReference type="GO" id="GO:0016712">
    <property type="term" value="F:oxidoreductase activity, acting on paired donors, with incorporation or reduction of molecular oxygen, reduced flavin or flavoprotein as one donor, and incorporation of one atom of oxygen"/>
    <property type="evidence" value="ECO:0007669"/>
    <property type="project" value="TreeGrafter"/>
</dbReference>
<dbReference type="OrthoDB" id="3934656at2759"/>
<dbReference type="AlphaFoldDB" id="A0A8C5MY46"/>
<dbReference type="Pfam" id="PF00067">
    <property type="entry name" value="p450"/>
    <property type="match status" value="1"/>
</dbReference>
<dbReference type="FunFam" id="1.10.630.10:FF:000238">
    <property type="entry name" value="Cytochrome P450 2A6"/>
    <property type="match status" value="1"/>
</dbReference>